<accession>A0A8E0S534</accession>
<evidence type="ECO:0008006" key="3">
    <source>
        <dbReference type="Google" id="ProtNLM"/>
    </source>
</evidence>
<organism evidence="1 2">
    <name type="scientific">Fasciolopsis buskii</name>
    <dbReference type="NCBI Taxonomy" id="27845"/>
    <lineage>
        <taxon>Eukaryota</taxon>
        <taxon>Metazoa</taxon>
        <taxon>Spiralia</taxon>
        <taxon>Lophotrochozoa</taxon>
        <taxon>Platyhelminthes</taxon>
        <taxon>Trematoda</taxon>
        <taxon>Digenea</taxon>
        <taxon>Plagiorchiida</taxon>
        <taxon>Echinostomata</taxon>
        <taxon>Echinostomatoidea</taxon>
        <taxon>Fasciolidae</taxon>
        <taxon>Fasciolopsis</taxon>
    </lineage>
</organism>
<name>A0A8E0S534_9TREM</name>
<reference evidence="1" key="1">
    <citation type="submission" date="2019-05" db="EMBL/GenBank/DDBJ databases">
        <title>Annotation for the trematode Fasciolopsis buski.</title>
        <authorList>
            <person name="Choi Y.-J."/>
        </authorList>
    </citation>
    <scope>NUCLEOTIDE SEQUENCE</scope>
    <source>
        <strain evidence="1">HT</strain>
        <tissue evidence="1">Whole worm</tissue>
    </source>
</reference>
<keyword evidence="2" id="KW-1185">Reference proteome</keyword>
<dbReference type="AlphaFoldDB" id="A0A8E0S534"/>
<dbReference type="OrthoDB" id="6255272at2759"/>
<dbReference type="Proteomes" id="UP000728185">
    <property type="component" value="Unassembled WGS sequence"/>
</dbReference>
<evidence type="ECO:0000313" key="1">
    <source>
        <dbReference type="EMBL" id="KAA0199384.1"/>
    </source>
</evidence>
<proteinExistence type="predicted"/>
<comment type="caution">
    <text evidence="1">The sequence shown here is derived from an EMBL/GenBank/DDBJ whole genome shotgun (WGS) entry which is preliminary data.</text>
</comment>
<protein>
    <recommendedName>
        <fullName evidence="3">Profilin</fullName>
    </recommendedName>
</protein>
<sequence length="143" mass="15838">MDQDVTYGSWDSRCKSLLELHPCLGALCVCDQSNLVLGSAFTNPEFEGVTRLNEYTVKPLLLISGSATSGKTSVTFLNDRFLVVDTLKRCFEAKSGNKSLFLRQTSALYLIGLSVEENDGTKQHLSARHAMDSIQEYFEAADF</sequence>
<dbReference type="EMBL" id="LUCM01001158">
    <property type="protein sequence ID" value="KAA0199384.1"/>
    <property type="molecule type" value="Genomic_DNA"/>
</dbReference>
<evidence type="ECO:0000313" key="2">
    <source>
        <dbReference type="Proteomes" id="UP000728185"/>
    </source>
</evidence>
<gene>
    <name evidence="1" type="ORF">FBUS_03545</name>
</gene>